<keyword evidence="5" id="KW-1185">Reference proteome</keyword>
<reference evidence="4 5" key="1">
    <citation type="submission" date="2017-07" db="EMBL/GenBank/DDBJ databases">
        <authorList>
            <person name="Talla V."/>
            <person name="Backstrom N."/>
        </authorList>
    </citation>
    <scope>NUCLEOTIDE SEQUENCE [LARGE SCALE GENOMIC DNA]</scope>
</reference>
<organism evidence="4 5">
    <name type="scientific">Leptidea sinapis</name>
    <dbReference type="NCBI Taxonomy" id="189913"/>
    <lineage>
        <taxon>Eukaryota</taxon>
        <taxon>Metazoa</taxon>
        <taxon>Ecdysozoa</taxon>
        <taxon>Arthropoda</taxon>
        <taxon>Hexapoda</taxon>
        <taxon>Insecta</taxon>
        <taxon>Pterygota</taxon>
        <taxon>Neoptera</taxon>
        <taxon>Endopterygota</taxon>
        <taxon>Lepidoptera</taxon>
        <taxon>Glossata</taxon>
        <taxon>Ditrysia</taxon>
        <taxon>Papilionoidea</taxon>
        <taxon>Pieridae</taxon>
        <taxon>Dismorphiinae</taxon>
        <taxon>Leptidea</taxon>
    </lineage>
</organism>
<dbReference type="PANTHER" id="PTHR15314">
    <property type="entry name" value="RIBONUCLEASE P PROTEIN SUBUNIT P20"/>
    <property type="match status" value="1"/>
</dbReference>
<dbReference type="SUPFAM" id="SSF82704">
    <property type="entry name" value="AlbA-like"/>
    <property type="match status" value="1"/>
</dbReference>
<dbReference type="PANTHER" id="PTHR15314:SF1">
    <property type="entry name" value="RIBONUCLEASE P PROTEIN SUBUNIT P20"/>
    <property type="match status" value="1"/>
</dbReference>
<dbReference type="GO" id="GO:0001682">
    <property type="term" value="P:tRNA 5'-leader removal"/>
    <property type="evidence" value="ECO:0007669"/>
    <property type="project" value="InterPro"/>
</dbReference>
<comment type="subcellular location">
    <subcellularLocation>
        <location evidence="1">Nucleus</location>
        <location evidence="1">Nucleolus</location>
    </subcellularLocation>
</comment>
<evidence type="ECO:0000256" key="1">
    <source>
        <dbReference type="ARBA" id="ARBA00004604"/>
    </source>
</evidence>
<dbReference type="EMBL" id="FZQP02003222">
    <property type="protein sequence ID" value="VVC97532.1"/>
    <property type="molecule type" value="Genomic_DNA"/>
</dbReference>
<evidence type="ECO:0000313" key="4">
    <source>
        <dbReference type="EMBL" id="VVC97532.1"/>
    </source>
</evidence>
<accession>A0A5E4QJT5</accession>
<dbReference type="InterPro" id="IPR014612">
    <property type="entry name" value="Pop7/Rpp20"/>
</dbReference>
<gene>
    <name evidence="4" type="ORF">LSINAPIS_LOCUS8785</name>
</gene>
<dbReference type="Proteomes" id="UP000324832">
    <property type="component" value="Unassembled WGS sequence"/>
</dbReference>
<protein>
    <submittedName>
        <fullName evidence="4">Uncharacterized protein</fullName>
    </submittedName>
</protein>
<sequence length="134" mass="14776">MENISNEDTSQKKPEQTKQKRIVNDNYIVKKRIASRPKGGDNAQLDKCCELLTKGENEIIIHGLGSAIQRCCNLALQVEKNFAGTCELEVNTGTVCLVDDLEPLTDDLDYGSQVRNNSAVHIKVSRTAMLGANQ</sequence>
<dbReference type="GO" id="GO:0003676">
    <property type="term" value="F:nucleic acid binding"/>
    <property type="evidence" value="ECO:0007669"/>
    <property type="project" value="InterPro"/>
</dbReference>
<dbReference type="GO" id="GO:0005655">
    <property type="term" value="C:nucleolar ribonuclease P complex"/>
    <property type="evidence" value="ECO:0007669"/>
    <property type="project" value="InterPro"/>
</dbReference>
<dbReference type="Pfam" id="PF12328">
    <property type="entry name" value="Rpp20"/>
    <property type="match status" value="1"/>
</dbReference>
<evidence type="ECO:0000256" key="2">
    <source>
        <dbReference type="ARBA" id="ARBA00022694"/>
    </source>
</evidence>
<dbReference type="GO" id="GO:0000172">
    <property type="term" value="C:ribonuclease MRP complex"/>
    <property type="evidence" value="ECO:0007669"/>
    <property type="project" value="InterPro"/>
</dbReference>
<proteinExistence type="predicted"/>
<evidence type="ECO:0000256" key="3">
    <source>
        <dbReference type="ARBA" id="ARBA00023242"/>
    </source>
</evidence>
<evidence type="ECO:0000313" key="5">
    <source>
        <dbReference type="Proteomes" id="UP000324832"/>
    </source>
</evidence>
<name>A0A5E4QJT5_9NEOP</name>
<dbReference type="InterPro" id="IPR036882">
    <property type="entry name" value="Alba-like_dom_sf"/>
</dbReference>
<dbReference type="AlphaFoldDB" id="A0A5E4QJT5"/>
<dbReference type="Gene3D" id="3.30.110.20">
    <property type="entry name" value="Alba-like domain"/>
    <property type="match status" value="1"/>
</dbReference>
<keyword evidence="3" id="KW-0539">Nucleus</keyword>
<keyword evidence="2" id="KW-0819">tRNA processing</keyword>